<organism evidence="13 14">
    <name type="scientific">Vitrella brassicaformis (strain CCMP3155)</name>
    <dbReference type="NCBI Taxonomy" id="1169540"/>
    <lineage>
        <taxon>Eukaryota</taxon>
        <taxon>Sar</taxon>
        <taxon>Alveolata</taxon>
        <taxon>Colpodellida</taxon>
        <taxon>Vitrellaceae</taxon>
        <taxon>Vitrella</taxon>
    </lineage>
</organism>
<dbReference type="STRING" id="1169540.A0A0G4F0V6"/>
<dbReference type="InterPro" id="IPR001680">
    <property type="entry name" value="WD40_rpt"/>
</dbReference>
<evidence type="ECO:0000256" key="2">
    <source>
        <dbReference type="ARBA" id="ARBA00011059"/>
    </source>
</evidence>
<evidence type="ECO:0000256" key="11">
    <source>
        <dbReference type="PROSITE-ProRule" id="PRU00221"/>
    </source>
</evidence>
<keyword evidence="7" id="KW-0243">Dynein</keyword>
<evidence type="ECO:0000313" key="13">
    <source>
        <dbReference type="EMBL" id="CEM05256.1"/>
    </source>
</evidence>
<feature type="compositionally biased region" description="Basic and acidic residues" evidence="12">
    <location>
        <begin position="212"/>
        <end position="236"/>
    </location>
</feature>
<dbReference type="AlphaFoldDB" id="A0A0G4F0V6"/>
<dbReference type="GO" id="GO:0005874">
    <property type="term" value="C:microtubule"/>
    <property type="evidence" value="ECO:0007669"/>
    <property type="project" value="UniProtKB-KW"/>
</dbReference>
<gene>
    <name evidence="13" type="ORF">Vbra_14199</name>
</gene>
<evidence type="ECO:0000256" key="4">
    <source>
        <dbReference type="ARBA" id="ARBA00022574"/>
    </source>
</evidence>
<evidence type="ECO:0000256" key="12">
    <source>
        <dbReference type="SAM" id="MobiDB-lite"/>
    </source>
</evidence>
<dbReference type="OrthoDB" id="24670at2759"/>
<evidence type="ECO:0000256" key="6">
    <source>
        <dbReference type="ARBA" id="ARBA00022737"/>
    </source>
</evidence>
<accession>A0A0G4F0V6</accession>
<feature type="region of interest" description="Disordered" evidence="12">
    <location>
        <begin position="209"/>
        <end position="236"/>
    </location>
</feature>
<dbReference type="PROSITE" id="PS50082">
    <property type="entry name" value="WD_REPEATS_2"/>
    <property type="match status" value="1"/>
</dbReference>
<dbReference type="Pfam" id="PF00400">
    <property type="entry name" value="WD40"/>
    <property type="match status" value="2"/>
</dbReference>
<protein>
    <submittedName>
        <fullName evidence="13">Uncharacterized protein</fullName>
    </submittedName>
</protein>
<dbReference type="InParanoid" id="A0A0G4F0V6"/>
<dbReference type="GO" id="GO:0045503">
    <property type="term" value="F:dynein light chain binding"/>
    <property type="evidence" value="ECO:0007669"/>
    <property type="project" value="TreeGrafter"/>
</dbReference>
<dbReference type="PROSITE" id="PS50294">
    <property type="entry name" value="WD_REPEATS_REGION"/>
    <property type="match status" value="1"/>
</dbReference>
<dbReference type="GO" id="GO:0036158">
    <property type="term" value="P:outer dynein arm assembly"/>
    <property type="evidence" value="ECO:0007669"/>
    <property type="project" value="TreeGrafter"/>
</dbReference>
<keyword evidence="14" id="KW-1185">Reference proteome</keyword>
<keyword evidence="10" id="KW-0966">Cell projection</keyword>
<proteinExistence type="inferred from homology"/>
<evidence type="ECO:0000313" key="14">
    <source>
        <dbReference type="Proteomes" id="UP000041254"/>
    </source>
</evidence>
<keyword evidence="4 11" id="KW-0853">WD repeat</keyword>
<keyword evidence="9" id="KW-0206">Cytoskeleton</keyword>
<evidence type="ECO:0000256" key="3">
    <source>
        <dbReference type="ARBA" id="ARBA00022490"/>
    </source>
</evidence>
<keyword evidence="6" id="KW-0677">Repeat</keyword>
<dbReference type="GO" id="GO:0045504">
    <property type="term" value="F:dynein heavy chain binding"/>
    <property type="evidence" value="ECO:0007669"/>
    <property type="project" value="TreeGrafter"/>
</dbReference>
<dbReference type="VEuPathDB" id="CryptoDB:Vbra_14199"/>
<dbReference type="OMA" id="VWEDMRA"/>
<comment type="subcellular location">
    <subcellularLocation>
        <location evidence="1">Cytoplasm</location>
        <location evidence="1">Cytoskeleton</location>
        <location evidence="1">Cilium axoneme</location>
    </subcellularLocation>
</comment>
<comment type="similarity">
    <text evidence="2">Belongs to the dynein intermediate chain family.</text>
</comment>
<dbReference type="FunFam" id="2.130.10.10:FF:000251">
    <property type="entry name" value="Dynein axonemal intermediate chain 1"/>
    <property type="match status" value="1"/>
</dbReference>
<keyword evidence="5" id="KW-0493">Microtubule</keyword>
<name>A0A0G4F0V6_VITBC</name>
<feature type="region of interest" description="Disordered" evidence="12">
    <location>
        <begin position="119"/>
        <end position="148"/>
    </location>
</feature>
<keyword evidence="3" id="KW-0963">Cytoplasm</keyword>
<reference evidence="13 14" key="1">
    <citation type="submission" date="2014-11" db="EMBL/GenBank/DDBJ databases">
        <authorList>
            <person name="Zhu J."/>
            <person name="Qi W."/>
            <person name="Song R."/>
        </authorList>
    </citation>
    <scope>NUCLEOTIDE SEQUENCE [LARGE SCALE GENOMIC DNA]</scope>
</reference>
<evidence type="ECO:0000256" key="5">
    <source>
        <dbReference type="ARBA" id="ARBA00022701"/>
    </source>
</evidence>
<feature type="compositionally biased region" description="Basic and acidic residues" evidence="12">
    <location>
        <begin position="119"/>
        <end position="133"/>
    </location>
</feature>
<dbReference type="InterPro" id="IPR036322">
    <property type="entry name" value="WD40_repeat_dom_sf"/>
</dbReference>
<dbReference type="InterPro" id="IPR050687">
    <property type="entry name" value="Dynein_IC"/>
</dbReference>
<keyword evidence="8" id="KW-0505">Motor protein</keyword>
<evidence type="ECO:0000256" key="1">
    <source>
        <dbReference type="ARBA" id="ARBA00004430"/>
    </source>
</evidence>
<dbReference type="EMBL" id="CDMY01000356">
    <property type="protein sequence ID" value="CEM05256.1"/>
    <property type="molecule type" value="Genomic_DNA"/>
</dbReference>
<feature type="region of interest" description="Disordered" evidence="12">
    <location>
        <begin position="1"/>
        <end position="74"/>
    </location>
</feature>
<feature type="compositionally biased region" description="Acidic residues" evidence="12">
    <location>
        <begin position="24"/>
        <end position="35"/>
    </location>
</feature>
<dbReference type="PhylomeDB" id="A0A0G4F0V6"/>
<evidence type="ECO:0000256" key="9">
    <source>
        <dbReference type="ARBA" id="ARBA00023212"/>
    </source>
</evidence>
<feature type="repeat" description="WD" evidence="11">
    <location>
        <begin position="503"/>
        <end position="545"/>
    </location>
</feature>
<dbReference type="PANTHER" id="PTHR12442">
    <property type="entry name" value="DYNEIN INTERMEDIATE CHAIN"/>
    <property type="match status" value="1"/>
</dbReference>
<evidence type="ECO:0000256" key="8">
    <source>
        <dbReference type="ARBA" id="ARBA00023175"/>
    </source>
</evidence>
<evidence type="ECO:0000256" key="7">
    <source>
        <dbReference type="ARBA" id="ARBA00023017"/>
    </source>
</evidence>
<feature type="compositionally biased region" description="Basic and acidic residues" evidence="12">
    <location>
        <begin position="1"/>
        <end position="11"/>
    </location>
</feature>
<dbReference type="SUPFAM" id="SSF50978">
    <property type="entry name" value="WD40 repeat-like"/>
    <property type="match status" value="1"/>
</dbReference>
<dbReference type="GO" id="GO:0003341">
    <property type="term" value="P:cilium movement"/>
    <property type="evidence" value="ECO:0007669"/>
    <property type="project" value="TreeGrafter"/>
</dbReference>
<dbReference type="SMART" id="SM00320">
    <property type="entry name" value="WD40"/>
    <property type="match status" value="4"/>
</dbReference>
<dbReference type="PANTHER" id="PTHR12442:SF11">
    <property type="entry name" value="DYNEIN AXONEMAL INTERMEDIATE CHAIN 1"/>
    <property type="match status" value="1"/>
</dbReference>
<evidence type="ECO:0000256" key="10">
    <source>
        <dbReference type="ARBA" id="ARBA00023273"/>
    </source>
</evidence>
<dbReference type="InterPro" id="IPR015943">
    <property type="entry name" value="WD40/YVTN_repeat-like_dom_sf"/>
</dbReference>
<dbReference type="GO" id="GO:0036157">
    <property type="term" value="C:outer dynein arm"/>
    <property type="evidence" value="ECO:0007669"/>
    <property type="project" value="TreeGrafter"/>
</dbReference>
<sequence>MAPKNKGESQGKRSSPLPGHADEAPDEGDAGDDYDNMPVIVKVKPQDQLELTPEELDKEMPPRVLYPQNPRAPQNITQFSFKDRQFKRDDQVDQSVFHFSLEERIFFKDSPEAADQEEMQRIKEEERKKREEAEAVDVEIEQDPDQPLDESQQVLLRNQFNFSDRASQSFNALLRERGVSTEPPPSTDFSGTVTQWLIYDTYMEDIQAQQAREAKEKERGSHKAAEEEPKKKKKESELYSDRMKYFIKITERLVNQNSDNEIYHDFKYYEDRSDEYRDGDGTLLPLWRFASEKSKRKQVTAIKWNPQYKDFFAVGFGSYDFLKQGTGVICCYTLKNTRHPEYSFNTDSGVCCLDWHPQFPSLLAVGLYDGTVLVFDVRGKNRKPLYQSTIRSNKHTDPVWEVRWHDDEASSNLCFYSISSDGRVTSWALMKNKLEPEEVMELKLVGNAGGKGGQEDDTALSGLGGGTCFDFNKFSSHLFLVGTEEGKIHKCSKAYSGQYLETYEGHSMAVYVVKWNTYHQRIFLSASADWTVKLWDHTQKTPIMTFDLAQAVGDAAWAPYASTVFAATTADGVVHVYDLHVNRHDRICDQKVVKRAKLTHLCFNDVHPIVLVGDDRGGINCLKLSPNLRKMPVPSDADKDKSFEELQVDKMNHLLMMVSETVEGRSE</sequence>
<dbReference type="Proteomes" id="UP000041254">
    <property type="component" value="Unassembled WGS sequence"/>
</dbReference>
<dbReference type="Gene3D" id="2.130.10.10">
    <property type="entry name" value="YVTN repeat-like/Quinoprotein amine dehydrogenase"/>
    <property type="match status" value="2"/>
</dbReference>
<feature type="compositionally biased region" description="Acidic residues" evidence="12">
    <location>
        <begin position="134"/>
        <end position="148"/>
    </location>
</feature>